<dbReference type="RefSeq" id="WP_184246735.1">
    <property type="nucleotide sequence ID" value="NZ_JACHLR010000012.1"/>
</dbReference>
<sequence length="249" mass="26431">MFLVLLYSVIASRGVQISDTPQGSPTMQNHGLSIQDAPFVLLVARDLSRTAQLREELQAAGWRVDRATDAAEARKIAAAETVAVLIVDLADSPDDGEIAAGTLRGVTGPSHAAPILALAVQSERQTDPKSSRVDGLLPSCPSGNAIVRALEDWRPVSLEPTRRIVAMFGSGPIAGMMQRLALRLEAALAQLERGTFDKAEAHRLAGLCGTLGFAQAHAAWLDLSLGEKTVLTEARRTTRLTLAAIARGL</sequence>
<accession>A0A7W7KBL5</accession>
<name>A0A7W7KBL5_9SPHN</name>
<comment type="caution">
    <text evidence="1">The sequence shown here is derived from an EMBL/GenBank/DDBJ whole genome shotgun (WGS) entry which is preliminary data.</text>
</comment>
<dbReference type="AlphaFoldDB" id="A0A7W7KBL5"/>
<dbReference type="SUPFAM" id="SSF52172">
    <property type="entry name" value="CheY-like"/>
    <property type="match status" value="1"/>
</dbReference>
<dbReference type="EMBL" id="JACHLR010000012">
    <property type="protein sequence ID" value="MBB4859590.1"/>
    <property type="molecule type" value="Genomic_DNA"/>
</dbReference>
<protein>
    <submittedName>
        <fullName evidence="1">CheY-like chemotaxis protein</fullName>
    </submittedName>
</protein>
<organism evidence="1 2">
    <name type="scientific">Novosphingobium chloroacetimidivorans</name>
    <dbReference type="NCBI Taxonomy" id="1428314"/>
    <lineage>
        <taxon>Bacteria</taxon>
        <taxon>Pseudomonadati</taxon>
        <taxon>Pseudomonadota</taxon>
        <taxon>Alphaproteobacteria</taxon>
        <taxon>Sphingomonadales</taxon>
        <taxon>Sphingomonadaceae</taxon>
        <taxon>Novosphingobium</taxon>
    </lineage>
</organism>
<proteinExistence type="predicted"/>
<reference evidence="1 2" key="1">
    <citation type="submission" date="2020-08" db="EMBL/GenBank/DDBJ databases">
        <title>Functional genomics of gut bacteria from endangered species of beetles.</title>
        <authorList>
            <person name="Carlos-Shanley C."/>
        </authorList>
    </citation>
    <scope>NUCLEOTIDE SEQUENCE [LARGE SCALE GENOMIC DNA]</scope>
    <source>
        <strain evidence="1 2">S00245</strain>
    </source>
</reference>
<evidence type="ECO:0000313" key="1">
    <source>
        <dbReference type="EMBL" id="MBB4859590.1"/>
    </source>
</evidence>
<dbReference type="Proteomes" id="UP000555448">
    <property type="component" value="Unassembled WGS sequence"/>
</dbReference>
<gene>
    <name evidence="1" type="ORF">HNO88_002919</name>
</gene>
<dbReference type="InterPro" id="IPR011006">
    <property type="entry name" value="CheY-like_superfamily"/>
</dbReference>
<evidence type="ECO:0000313" key="2">
    <source>
        <dbReference type="Proteomes" id="UP000555448"/>
    </source>
</evidence>
<keyword evidence="2" id="KW-1185">Reference proteome</keyword>